<evidence type="ECO:0000256" key="4">
    <source>
        <dbReference type="ARBA" id="ARBA00022989"/>
    </source>
</evidence>
<keyword evidence="5 7" id="KW-0472">Membrane</keyword>
<reference evidence="9 10" key="1">
    <citation type="submission" date="2020-04" db="EMBL/GenBank/DDBJ databases">
        <title>Description of novel Gluconacetobacter.</title>
        <authorList>
            <person name="Sombolestani A."/>
        </authorList>
    </citation>
    <scope>NUCLEOTIDE SEQUENCE [LARGE SCALE GENOMIC DNA]</scope>
    <source>
        <strain evidence="9 10">LMG 21312</strain>
    </source>
</reference>
<gene>
    <name evidence="9" type="ORF">HLH21_00675</name>
</gene>
<dbReference type="EMBL" id="JABEQH010000001">
    <property type="protein sequence ID" value="MBB2174436.1"/>
    <property type="molecule type" value="Genomic_DNA"/>
</dbReference>
<dbReference type="Pfam" id="PF04138">
    <property type="entry name" value="GtrA_DPMS_TM"/>
    <property type="match status" value="1"/>
</dbReference>
<feature type="transmembrane region" description="Helical" evidence="7">
    <location>
        <begin position="106"/>
        <end position="130"/>
    </location>
</feature>
<protein>
    <submittedName>
        <fullName evidence="9">GtrA family protein</fullName>
    </submittedName>
</protein>
<evidence type="ECO:0000256" key="5">
    <source>
        <dbReference type="ARBA" id="ARBA00023136"/>
    </source>
</evidence>
<keyword evidence="4 7" id="KW-1133">Transmembrane helix</keyword>
<feature type="region of interest" description="Disordered" evidence="6">
    <location>
        <begin position="171"/>
        <end position="199"/>
    </location>
</feature>
<evidence type="ECO:0000313" key="10">
    <source>
        <dbReference type="Proteomes" id="UP000561066"/>
    </source>
</evidence>
<dbReference type="PANTHER" id="PTHR38459:SF1">
    <property type="entry name" value="PROPHAGE BACTOPRENOL-LINKED GLUCOSE TRANSLOCASE HOMOLOG"/>
    <property type="match status" value="1"/>
</dbReference>
<dbReference type="InterPro" id="IPR051401">
    <property type="entry name" value="GtrA_CellWall_Glycosyl"/>
</dbReference>
<dbReference type="Proteomes" id="UP000561066">
    <property type="component" value="Unassembled WGS sequence"/>
</dbReference>
<evidence type="ECO:0000256" key="1">
    <source>
        <dbReference type="ARBA" id="ARBA00004141"/>
    </source>
</evidence>
<accession>A0A7W4J4C3</accession>
<evidence type="ECO:0000313" key="9">
    <source>
        <dbReference type="EMBL" id="MBB2174436.1"/>
    </source>
</evidence>
<feature type="transmembrane region" description="Helical" evidence="7">
    <location>
        <begin position="136"/>
        <end position="156"/>
    </location>
</feature>
<feature type="transmembrane region" description="Helical" evidence="7">
    <location>
        <begin position="66"/>
        <end position="86"/>
    </location>
</feature>
<dbReference type="AlphaFoldDB" id="A0A7W4J4C3"/>
<dbReference type="InterPro" id="IPR007267">
    <property type="entry name" value="GtrA_DPMS_TM"/>
</dbReference>
<dbReference type="GO" id="GO:0000271">
    <property type="term" value="P:polysaccharide biosynthetic process"/>
    <property type="evidence" value="ECO:0007669"/>
    <property type="project" value="InterPro"/>
</dbReference>
<evidence type="ECO:0000256" key="2">
    <source>
        <dbReference type="ARBA" id="ARBA00009399"/>
    </source>
</evidence>
<evidence type="ECO:0000256" key="6">
    <source>
        <dbReference type="SAM" id="MobiDB-lite"/>
    </source>
</evidence>
<feature type="compositionally biased region" description="Polar residues" evidence="6">
    <location>
        <begin position="180"/>
        <end position="199"/>
    </location>
</feature>
<comment type="caution">
    <text evidence="9">The sequence shown here is derived from an EMBL/GenBank/DDBJ whole genome shotgun (WGS) entry which is preliminary data.</text>
</comment>
<comment type="similarity">
    <text evidence="2">Belongs to the GtrA family.</text>
</comment>
<proteinExistence type="inferred from homology"/>
<keyword evidence="3 7" id="KW-0812">Transmembrane</keyword>
<evidence type="ECO:0000256" key="3">
    <source>
        <dbReference type="ARBA" id="ARBA00022692"/>
    </source>
</evidence>
<comment type="subcellular location">
    <subcellularLocation>
        <location evidence="1">Membrane</location>
        <topology evidence="1">Multi-pass membrane protein</topology>
    </subcellularLocation>
</comment>
<name>A0A7W4J4C3_9PROT</name>
<dbReference type="PANTHER" id="PTHR38459">
    <property type="entry name" value="PROPHAGE BACTOPRENOL-LINKED GLUCOSE TRANSLOCASE HOMOLOG"/>
    <property type="match status" value="1"/>
</dbReference>
<organism evidence="9 10">
    <name type="scientific">Gluconacetobacter johannae</name>
    <dbReference type="NCBI Taxonomy" id="112140"/>
    <lineage>
        <taxon>Bacteria</taxon>
        <taxon>Pseudomonadati</taxon>
        <taxon>Pseudomonadota</taxon>
        <taxon>Alphaproteobacteria</taxon>
        <taxon>Acetobacterales</taxon>
        <taxon>Acetobacteraceae</taxon>
        <taxon>Gluconacetobacter</taxon>
    </lineage>
</organism>
<dbReference type="GO" id="GO:0005886">
    <property type="term" value="C:plasma membrane"/>
    <property type="evidence" value="ECO:0007669"/>
    <property type="project" value="TreeGrafter"/>
</dbReference>
<feature type="transmembrane region" description="Helical" evidence="7">
    <location>
        <begin position="42"/>
        <end position="60"/>
    </location>
</feature>
<evidence type="ECO:0000259" key="8">
    <source>
        <dbReference type="Pfam" id="PF04138"/>
    </source>
</evidence>
<evidence type="ECO:0000256" key="7">
    <source>
        <dbReference type="SAM" id="Phobius"/>
    </source>
</evidence>
<feature type="domain" description="GtrA/DPMS transmembrane" evidence="8">
    <location>
        <begin position="44"/>
        <end position="162"/>
    </location>
</feature>
<keyword evidence="10" id="KW-1185">Reference proteome</keyword>
<sequence>MRQSPLKAGSLVLSDPLSGPAARESHHHGAVAPDVQARVAQFLKFGIVGGFGLMWDTITLYATRPIVGLAAATMVAYFVAATMNWLMNRHWTFRHLRHADRALVQWIRFLMANSCGFALNRGTVFTLFLTVPLCRAIPALALAAGSLAGMFSNFNLSRRLVFRHHDAAAAPHHSGPDCPANQNAASSLTDVRNSDSSIG</sequence>